<dbReference type="PANTHER" id="PTHR46237">
    <property type="entry name" value="CYTOCHROME B5 REDUCTASE 4 FAMILY MEMBER"/>
    <property type="match status" value="1"/>
</dbReference>
<dbReference type="InterPro" id="IPR036400">
    <property type="entry name" value="Cyt_B5-like_heme/steroid_sf"/>
</dbReference>
<dbReference type="EMBL" id="BPWL01000005">
    <property type="protein sequence ID" value="GJJ10476.1"/>
    <property type="molecule type" value="Genomic_DNA"/>
</dbReference>
<evidence type="ECO:0000259" key="6">
    <source>
        <dbReference type="PROSITE" id="PS50255"/>
    </source>
</evidence>
<dbReference type="Pfam" id="PF00173">
    <property type="entry name" value="Cyt-b5"/>
    <property type="match status" value="1"/>
</dbReference>
<evidence type="ECO:0000256" key="1">
    <source>
        <dbReference type="ARBA" id="ARBA00022617"/>
    </source>
</evidence>
<dbReference type="AlphaFoldDB" id="A0AAV5ADA7"/>
<protein>
    <recommendedName>
        <fullName evidence="6">Cytochrome b5 heme-binding domain-containing protein</fullName>
    </recommendedName>
</protein>
<evidence type="ECO:0000256" key="3">
    <source>
        <dbReference type="ARBA" id="ARBA00023004"/>
    </source>
</evidence>
<dbReference type="FunFam" id="3.10.120.10:FF:000001">
    <property type="entry name" value="Cytochrome b5 reductase 4"/>
    <property type="match status" value="1"/>
</dbReference>
<dbReference type="GO" id="GO:0005737">
    <property type="term" value="C:cytoplasm"/>
    <property type="evidence" value="ECO:0007669"/>
    <property type="project" value="TreeGrafter"/>
</dbReference>
<keyword evidence="8" id="KW-1185">Reference proteome</keyword>
<comment type="caution">
    <text evidence="7">The sequence shown here is derived from an EMBL/GenBank/DDBJ whole genome shotgun (WGS) entry which is preliminary data.</text>
</comment>
<feature type="domain" description="Cytochrome b5 heme-binding" evidence="6">
    <location>
        <begin position="170"/>
        <end position="246"/>
    </location>
</feature>
<feature type="compositionally biased region" description="Low complexity" evidence="5">
    <location>
        <begin position="107"/>
        <end position="128"/>
    </location>
</feature>
<accession>A0AAV5ADA7</accession>
<dbReference type="PROSITE" id="PS50255">
    <property type="entry name" value="CYTOCHROME_B5_2"/>
    <property type="match status" value="1"/>
</dbReference>
<dbReference type="SUPFAM" id="SSF55856">
    <property type="entry name" value="Cytochrome b5-like heme/steroid binding domain"/>
    <property type="match status" value="1"/>
</dbReference>
<dbReference type="PANTHER" id="PTHR46237:SF1">
    <property type="entry name" value="CYTOCHROME B5 REDUCTASE 4"/>
    <property type="match status" value="1"/>
</dbReference>
<feature type="region of interest" description="Disordered" evidence="5">
    <location>
        <begin position="33"/>
        <end position="139"/>
    </location>
</feature>
<dbReference type="GO" id="GO:0004128">
    <property type="term" value="F:cytochrome-b5 reductase activity, acting on NAD(P)H"/>
    <property type="evidence" value="ECO:0007669"/>
    <property type="project" value="TreeGrafter"/>
</dbReference>
<evidence type="ECO:0000256" key="4">
    <source>
        <dbReference type="RuleBase" id="RU362121"/>
    </source>
</evidence>
<comment type="similarity">
    <text evidence="4">Belongs to the cytochrome b5 family.</text>
</comment>
<reference evidence="7" key="1">
    <citation type="submission" date="2021-10" db="EMBL/GenBank/DDBJ databases">
        <title>De novo Genome Assembly of Clathrus columnatus (Basidiomycota, Fungi) Using Illumina and Nanopore Sequence Data.</title>
        <authorList>
            <person name="Ogiso-Tanaka E."/>
            <person name="Itagaki H."/>
            <person name="Hosoya T."/>
            <person name="Hosaka K."/>
        </authorList>
    </citation>
    <scope>NUCLEOTIDE SEQUENCE</scope>
    <source>
        <strain evidence="7">MO-923</strain>
    </source>
</reference>
<keyword evidence="3 4" id="KW-0408">Iron</keyword>
<dbReference type="InterPro" id="IPR001199">
    <property type="entry name" value="Cyt_B5-like_heme/steroid-bd"/>
</dbReference>
<dbReference type="PRINTS" id="PR00363">
    <property type="entry name" value="CYTOCHROMEB5"/>
</dbReference>
<dbReference type="GO" id="GO:0020037">
    <property type="term" value="F:heme binding"/>
    <property type="evidence" value="ECO:0007669"/>
    <property type="project" value="UniProtKB-UniRule"/>
</dbReference>
<keyword evidence="2 4" id="KW-0479">Metal-binding</keyword>
<proteinExistence type="inferred from homology"/>
<evidence type="ECO:0000313" key="8">
    <source>
        <dbReference type="Proteomes" id="UP001050691"/>
    </source>
</evidence>
<keyword evidence="1 4" id="KW-0349">Heme</keyword>
<evidence type="ECO:0000256" key="5">
    <source>
        <dbReference type="SAM" id="MobiDB-lite"/>
    </source>
</evidence>
<sequence>MSVSFLRSWIYGSSDTTIDGTTATPQSTVTLSVTNVDNDNNDNDDDTPPAFPSLNSIQRSGPSISMSVSRSGNGRVNKELMPPPSGLPSRFNNTQDLTVPGLSSNKLSPFDSHSSSSSSSNSLQLPPSTIKPPTLTPKQRQKVALAPGHSTLDWAALKTSGKDLRGVPTLLRVTPSLLKLHRKPDDAWTAINGKVYNITPYLDFHPGGVKELMRVAGRDGTKLFASTHAWVNVEMMLDECMIGFLVPEPSLS</sequence>
<feature type="compositionally biased region" description="Polar residues" evidence="5">
    <location>
        <begin position="53"/>
        <end position="74"/>
    </location>
</feature>
<dbReference type="GO" id="GO:0046872">
    <property type="term" value="F:metal ion binding"/>
    <property type="evidence" value="ECO:0007669"/>
    <property type="project" value="UniProtKB-UniRule"/>
</dbReference>
<dbReference type="InterPro" id="IPR051872">
    <property type="entry name" value="Cytochrome_b5/Flavoprotein_Rdt"/>
</dbReference>
<evidence type="ECO:0000256" key="2">
    <source>
        <dbReference type="ARBA" id="ARBA00022723"/>
    </source>
</evidence>
<name>A0AAV5ADA7_9AGAM</name>
<evidence type="ECO:0000313" key="7">
    <source>
        <dbReference type="EMBL" id="GJJ10476.1"/>
    </source>
</evidence>
<organism evidence="7 8">
    <name type="scientific">Clathrus columnatus</name>
    <dbReference type="NCBI Taxonomy" id="1419009"/>
    <lineage>
        <taxon>Eukaryota</taxon>
        <taxon>Fungi</taxon>
        <taxon>Dikarya</taxon>
        <taxon>Basidiomycota</taxon>
        <taxon>Agaricomycotina</taxon>
        <taxon>Agaricomycetes</taxon>
        <taxon>Phallomycetidae</taxon>
        <taxon>Phallales</taxon>
        <taxon>Clathraceae</taxon>
        <taxon>Clathrus</taxon>
    </lineage>
</organism>
<dbReference type="Gene3D" id="3.10.120.10">
    <property type="entry name" value="Cytochrome b5-like heme/steroid binding domain"/>
    <property type="match status" value="1"/>
</dbReference>
<dbReference type="SMART" id="SM01117">
    <property type="entry name" value="Cyt-b5"/>
    <property type="match status" value="1"/>
</dbReference>
<gene>
    <name evidence="7" type="ORF">Clacol_004702</name>
</gene>
<dbReference type="InterPro" id="IPR018506">
    <property type="entry name" value="Cyt_B5_heme-BS"/>
</dbReference>
<dbReference type="PROSITE" id="PS00191">
    <property type="entry name" value="CYTOCHROME_B5_1"/>
    <property type="match status" value="1"/>
</dbReference>
<feature type="compositionally biased region" description="Polar residues" evidence="5">
    <location>
        <begin position="90"/>
        <end position="106"/>
    </location>
</feature>
<dbReference type="Proteomes" id="UP001050691">
    <property type="component" value="Unassembled WGS sequence"/>
</dbReference>